<evidence type="ECO:0000256" key="1">
    <source>
        <dbReference type="SAM" id="MobiDB-lite"/>
    </source>
</evidence>
<protein>
    <submittedName>
        <fullName evidence="2">Uncharacterized protein</fullName>
    </submittedName>
</protein>
<proteinExistence type="predicted"/>
<sequence length="52" mass="5520">MGLRDLSSTGAQNDLETARGVRNATVNPHLRVAPNVPSGQTLTLPDPNTPRI</sequence>
<accession>K5D8I9</accession>
<organism evidence="2 3">
    <name type="scientific">Rhodopirellula baltica SH28</name>
    <dbReference type="NCBI Taxonomy" id="993517"/>
    <lineage>
        <taxon>Bacteria</taxon>
        <taxon>Pseudomonadati</taxon>
        <taxon>Planctomycetota</taxon>
        <taxon>Planctomycetia</taxon>
        <taxon>Pirellulales</taxon>
        <taxon>Pirellulaceae</taxon>
        <taxon>Rhodopirellula</taxon>
    </lineage>
</organism>
<dbReference type="EMBL" id="AMCW01000158">
    <property type="protein sequence ID" value="EKJ99123.1"/>
    <property type="molecule type" value="Genomic_DNA"/>
</dbReference>
<evidence type="ECO:0000313" key="3">
    <source>
        <dbReference type="Proteomes" id="UP000007993"/>
    </source>
</evidence>
<dbReference type="AlphaFoldDB" id="K5D8I9"/>
<dbReference type="Proteomes" id="UP000007993">
    <property type="component" value="Unassembled WGS sequence"/>
</dbReference>
<dbReference type="PATRIC" id="fig|993517.3.peg.6052"/>
<evidence type="ECO:0000313" key="2">
    <source>
        <dbReference type="EMBL" id="EKJ99123.1"/>
    </source>
</evidence>
<gene>
    <name evidence="2" type="ORF">RBSH_05590</name>
</gene>
<feature type="compositionally biased region" description="Polar residues" evidence="1">
    <location>
        <begin position="1"/>
        <end position="15"/>
    </location>
</feature>
<name>K5D8I9_RHOBT</name>
<comment type="caution">
    <text evidence="2">The sequence shown here is derived from an EMBL/GenBank/DDBJ whole genome shotgun (WGS) entry which is preliminary data.</text>
</comment>
<reference evidence="2 3" key="1">
    <citation type="journal article" date="2013" name="Mar. Genomics">
        <title>Expression of sulfatases in Rhodopirellula baltica and the diversity of sulfatases in the genus Rhodopirellula.</title>
        <authorList>
            <person name="Wegner C.E."/>
            <person name="Richter-Heitmann T."/>
            <person name="Klindworth A."/>
            <person name="Klockow C."/>
            <person name="Richter M."/>
            <person name="Achstetter T."/>
            <person name="Glockner F.O."/>
            <person name="Harder J."/>
        </authorList>
    </citation>
    <scope>NUCLEOTIDE SEQUENCE [LARGE SCALE GENOMIC DNA]</scope>
    <source>
        <strain evidence="2 3">SH28</strain>
    </source>
</reference>
<feature type="region of interest" description="Disordered" evidence="1">
    <location>
        <begin position="1"/>
        <end position="52"/>
    </location>
</feature>